<protein>
    <submittedName>
        <fullName evidence="1">Uncharacterized protein</fullName>
    </submittedName>
</protein>
<comment type="caution">
    <text evidence="1">The sequence shown here is derived from an EMBL/GenBank/DDBJ whole genome shotgun (WGS) entry which is preliminary data.</text>
</comment>
<evidence type="ECO:0000313" key="2">
    <source>
        <dbReference type="Proteomes" id="UP001056693"/>
    </source>
</evidence>
<evidence type="ECO:0000313" key="1">
    <source>
        <dbReference type="EMBL" id="MCL3787937.1"/>
    </source>
</evidence>
<dbReference type="RefSeq" id="WP_249376897.1">
    <property type="nucleotide sequence ID" value="NZ_SNUZ01000011.1"/>
</dbReference>
<dbReference type="Proteomes" id="UP001056693">
    <property type="component" value="Unassembled WGS sequence"/>
</dbReference>
<gene>
    <name evidence="1" type="ORF">E2N93_07975</name>
</gene>
<reference evidence="1 2" key="1">
    <citation type="submission" date="2019-03" db="EMBL/GenBank/DDBJ databases">
        <authorList>
            <person name="Molinero N."/>
            <person name="Sanchez B."/>
            <person name="Walker A."/>
            <person name="Duncan S."/>
            <person name="Delgado S."/>
            <person name="Margolles A."/>
        </authorList>
    </citation>
    <scope>NUCLEOTIDE SEQUENCE [LARGE SCALE GENOMIC DNA]</scope>
    <source>
        <strain evidence="1 2">IPLA60002</strain>
    </source>
</reference>
<organism evidence="1 2">
    <name type="scientific">Ruminococcus bromii</name>
    <dbReference type="NCBI Taxonomy" id="40518"/>
    <lineage>
        <taxon>Bacteria</taxon>
        <taxon>Bacillati</taxon>
        <taxon>Bacillota</taxon>
        <taxon>Clostridia</taxon>
        <taxon>Eubacteriales</taxon>
        <taxon>Oscillospiraceae</taxon>
        <taxon>Ruminococcus</taxon>
    </lineage>
</organism>
<sequence length="238" mass="27776">MSRNIDIEFSKEQVNSFISRYEPLYFKNDNKSKDIPKLNTTEIEVEEYIEGKLKSGIVDEYVVVWKAGRLKKADIDNDKFLQEKKYINGYGNHIDSNELKTYLSKLKKNEIQEIIYSSDMLSQDILEKSYDLVKENVPTNFGSVYLINILYFLSKGKIPIYDKYAHIAVKALCFGYTPSNIYVGAPPEKSRTKMVINMLSEYMWYLNKLFGTCNIPRSLDRALWVYGHSKIEYDDLSK</sequence>
<name>A0ABT0NIH3_9FIRM</name>
<keyword evidence="2" id="KW-1185">Reference proteome</keyword>
<dbReference type="EMBL" id="SNUZ01000011">
    <property type="protein sequence ID" value="MCL3787937.1"/>
    <property type="molecule type" value="Genomic_DNA"/>
</dbReference>
<proteinExistence type="predicted"/>
<accession>A0ABT0NIH3</accession>